<dbReference type="RefSeq" id="WP_379734350.1">
    <property type="nucleotide sequence ID" value="NZ_JBHRVV010000001.1"/>
</dbReference>
<dbReference type="PANTHER" id="PTHR33711">
    <property type="entry name" value="DIOXYGENASE, PUTATIVE (AFU_ORTHOLOGUE AFUA_2G02910)-RELATED"/>
    <property type="match status" value="1"/>
</dbReference>
<dbReference type="EMBL" id="JBHRVV010000001">
    <property type="protein sequence ID" value="MFC3457966.1"/>
    <property type="molecule type" value="Genomic_DNA"/>
</dbReference>
<comment type="caution">
    <text evidence="1">The sequence shown here is derived from an EMBL/GenBank/DDBJ whole genome shotgun (WGS) entry which is preliminary data.</text>
</comment>
<evidence type="ECO:0000313" key="1">
    <source>
        <dbReference type="EMBL" id="MFC3457966.1"/>
    </source>
</evidence>
<dbReference type="InterPro" id="IPR015889">
    <property type="entry name" value="Intradiol_dOase_core"/>
</dbReference>
<protein>
    <submittedName>
        <fullName evidence="1">Protocatechuate 3,4-dioxygenase</fullName>
    </submittedName>
</protein>
<organism evidence="1 2">
    <name type="scientific">Massilia haematophila</name>
    <dbReference type="NCBI Taxonomy" id="457923"/>
    <lineage>
        <taxon>Bacteria</taxon>
        <taxon>Pseudomonadati</taxon>
        <taxon>Pseudomonadota</taxon>
        <taxon>Betaproteobacteria</taxon>
        <taxon>Burkholderiales</taxon>
        <taxon>Oxalobacteraceae</taxon>
        <taxon>Telluria group</taxon>
        <taxon>Massilia</taxon>
    </lineage>
</organism>
<dbReference type="PANTHER" id="PTHR33711:SF9">
    <property type="entry name" value="PROTOCATECHUATE 3,4-DIOXYGENASE ALPHA CHAIN"/>
    <property type="match status" value="1"/>
</dbReference>
<dbReference type="Gene3D" id="2.60.130.10">
    <property type="entry name" value="Aromatic compound dioxygenase"/>
    <property type="match status" value="1"/>
</dbReference>
<dbReference type="InterPro" id="IPR050770">
    <property type="entry name" value="Intradiol_RC_Dioxygenase"/>
</dbReference>
<accession>A0ABV7PKB3</accession>
<reference evidence="2" key="1">
    <citation type="journal article" date="2019" name="Int. J. Syst. Evol. Microbiol.">
        <title>The Global Catalogue of Microorganisms (GCM) 10K type strain sequencing project: providing services to taxonomists for standard genome sequencing and annotation.</title>
        <authorList>
            <consortium name="The Broad Institute Genomics Platform"/>
            <consortium name="The Broad Institute Genome Sequencing Center for Infectious Disease"/>
            <person name="Wu L."/>
            <person name="Ma J."/>
        </authorList>
    </citation>
    <scope>NUCLEOTIDE SEQUENCE [LARGE SCALE GENOMIC DNA]</scope>
    <source>
        <strain evidence="2">CCM 7480</strain>
    </source>
</reference>
<name>A0ABV7PKB3_9BURK</name>
<keyword evidence="2" id="KW-1185">Reference proteome</keyword>
<sequence>MTNITTSQTIGPFSHEAWKWASDASLPGNLKIDGPSVLVSGVIHDGDGNPINDAQIEAWTPECAALEPDHLVPGFRRAPSGADGEFSFRLPLPQPATRGEPVAYVTVFARGLVKHQFTAVFLEDDSGLAQSAILNQVPEARRATLLARKNGDGQYHWDIWMQTEKETVFFDYA</sequence>
<evidence type="ECO:0000313" key="2">
    <source>
        <dbReference type="Proteomes" id="UP001595665"/>
    </source>
</evidence>
<gene>
    <name evidence="1" type="ORF">ACFOPH_06855</name>
</gene>
<dbReference type="SUPFAM" id="SSF49482">
    <property type="entry name" value="Aromatic compound dioxygenase"/>
    <property type="match status" value="1"/>
</dbReference>
<dbReference type="Proteomes" id="UP001595665">
    <property type="component" value="Unassembled WGS sequence"/>
</dbReference>
<proteinExistence type="predicted"/>